<sequence>MENIEEDAYACPSFNSYTSDRLAEIALKVVAESSAQNGDNNDDEDFEFSVVRGNKEVLADEIVYEGQIGPIFPVFNRDLLLNDNGESSAGIENERLQSSITVPLSKLFFENRENRELDNNPPSCSSSEEDELENIPAGTYCVWRPKAADSPSPSQCKKSNSTGSTPKKWTFRDLLRRSNSEGKDNFVYLSPKNQEEKSAIVAPKRAKGKRTSLSAFGRTPASPSAHEALYTRNRAMKEGDKKKSYLPYRQDLVGFFVHGNSLAKSFPHL</sequence>
<comment type="caution">
    <text evidence="2">The sequence shown here is derived from an EMBL/GenBank/DDBJ whole genome shotgun (WGS) entry which is preliminary data.</text>
</comment>
<dbReference type="STRING" id="429701.A0A2G9GUX4"/>
<dbReference type="AlphaFoldDB" id="A0A2G9GUX4"/>
<gene>
    <name evidence="2" type="ORF">CDL12_18346</name>
</gene>
<dbReference type="EMBL" id="NKXS01003615">
    <property type="protein sequence ID" value="PIN09076.1"/>
    <property type="molecule type" value="Genomic_DNA"/>
</dbReference>
<dbReference type="PANTHER" id="PTHR33095">
    <property type="entry name" value="OS07G0619500 PROTEIN"/>
    <property type="match status" value="1"/>
</dbReference>
<organism evidence="2 3">
    <name type="scientific">Handroanthus impetiginosus</name>
    <dbReference type="NCBI Taxonomy" id="429701"/>
    <lineage>
        <taxon>Eukaryota</taxon>
        <taxon>Viridiplantae</taxon>
        <taxon>Streptophyta</taxon>
        <taxon>Embryophyta</taxon>
        <taxon>Tracheophyta</taxon>
        <taxon>Spermatophyta</taxon>
        <taxon>Magnoliopsida</taxon>
        <taxon>eudicotyledons</taxon>
        <taxon>Gunneridae</taxon>
        <taxon>Pentapetalae</taxon>
        <taxon>asterids</taxon>
        <taxon>lamiids</taxon>
        <taxon>Lamiales</taxon>
        <taxon>Bignoniaceae</taxon>
        <taxon>Crescentiina</taxon>
        <taxon>Tabebuia alliance</taxon>
        <taxon>Handroanthus</taxon>
    </lineage>
</organism>
<protein>
    <submittedName>
        <fullName evidence="2">Uncharacterized protein</fullName>
    </submittedName>
</protein>
<evidence type="ECO:0000256" key="1">
    <source>
        <dbReference type="SAM" id="MobiDB-lite"/>
    </source>
</evidence>
<reference evidence="3" key="1">
    <citation type="journal article" date="2018" name="Gigascience">
        <title>Genome assembly of the Pink Ipe (Handroanthus impetiginosus, Bignoniaceae), a highly valued, ecologically keystone Neotropical timber forest tree.</title>
        <authorList>
            <person name="Silva-Junior O.B."/>
            <person name="Grattapaglia D."/>
            <person name="Novaes E."/>
            <person name="Collevatti R.G."/>
        </authorList>
    </citation>
    <scope>NUCLEOTIDE SEQUENCE [LARGE SCALE GENOMIC DNA]</scope>
    <source>
        <strain evidence="3">cv. UFG-1</strain>
    </source>
</reference>
<evidence type="ECO:0000313" key="2">
    <source>
        <dbReference type="EMBL" id="PIN09076.1"/>
    </source>
</evidence>
<dbReference type="Proteomes" id="UP000231279">
    <property type="component" value="Unassembled WGS sequence"/>
</dbReference>
<feature type="compositionally biased region" description="Polar residues" evidence="1">
    <location>
        <begin position="151"/>
        <end position="167"/>
    </location>
</feature>
<dbReference type="OrthoDB" id="1111059at2759"/>
<feature type="region of interest" description="Disordered" evidence="1">
    <location>
        <begin position="198"/>
        <end position="224"/>
    </location>
</feature>
<dbReference type="PANTHER" id="PTHR33095:SF23">
    <property type="entry name" value="DUF1645 FAMILY PROTEIN"/>
    <property type="match status" value="1"/>
</dbReference>
<name>A0A2G9GUX4_9LAMI</name>
<evidence type="ECO:0000313" key="3">
    <source>
        <dbReference type="Proteomes" id="UP000231279"/>
    </source>
</evidence>
<accession>A0A2G9GUX4</accession>
<proteinExistence type="predicted"/>
<dbReference type="Pfam" id="PF07816">
    <property type="entry name" value="DUF1645"/>
    <property type="match status" value="1"/>
</dbReference>
<dbReference type="InterPro" id="IPR012442">
    <property type="entry name" value="DUF1645_plant"/>
</dbReference>
<keyword evidence="3" id="KW-1185">Reference proteome</keyword>
<feature type="region of interest" description="Disordered" evidence="1">
    <location>
        <begin position="149"/>
        <end position="173"/>
    </location>
</feature>